<keyword evidence="3" id="KW-1185">Reference proteome</keyword>
<dbReference type="PANTHER" id="PTHR11188">
    <property type="entry name" value="ARRESTIN DOMAIN CONTAINING PROTEIN"/>
    <property type="match status" value="1"/>
</dbReference>
<feature type="domain" description="Arrestin-like N-terminal" evidence="1">
    <location>
        <begin position="25"/>
        <end position="136"/>
    </location>
</feature>
<dbReference type="GO" id="GO:0005737">
    <property type="term" value="C:cytoplasm"/>
    <property type="evidence" value="ECO:0007669"/>
    <property type="project" value="TreeGrafter"/>
</dbReference>
<evidence type="ECO:0000259" key="1">
    <source>
        <dbReference type="Pfam" id="PF00339"/>
    </source>
</evidence>
<name>A0A1R2BEQ4_9CILI</name>
<dbReference type="InterPro" id="IPR014752">
    <property type="entry name" value="Arrestin-like_C"/>
</dbReference>
<proteinExistence type="predicted"/>
<evidence type="ECO:0000313" key="3">
    <source>
        <dbReference type="Proteomes" id="UP000187209"/>
    </source>
</evidence>
<dbReference type="OrthoDB" id="291852at2759"/>
<dbReference type="AlphaFoldDB" id="A0A1R2BEQ4"/>
<organism evidence="2 3">
    <name type="scientific">Stentor coeruleus</name>
    <dbReference type="NCBI Taxonomy" id="5963"/>
    <lineage>
        <taxon>Eukaryota</taxon>
        <taxon>Sar</taxon>
        <taxon>Alveolata</taxon>
        <taxon>Ciliophora</taxon>
        <taxon>Postciliodesmatophora</taxon>
        <taxon>Heterotrichea</taxon>
        <taxon>Heterotrichida</taxon>
        <taxon>Stentoridae</taxon>
        <taxon>Stentor</taxon>
    </lineage>
</organism>
<gene>
    <name evidence="2" type="ORF">SteCoe_25648</name>
</gene>
<dbReference type="Pfam" id="PF00339">
    <property type="entry name" value="Arrestin_N"/>
    <property type="match status" value="1"/>
</dbReference>
<dbReference type="InterPro" id="IPR050357">
    <property type="entry name" value="Arrestin_domain-protein"/>
</dbReference>
<dbReference type="InterPro" id="IPR011021">
    <property type="entry name" value="Arrestin-like_N"/>
</dbReference>
<reference evidence="2 3" key="1">
    <citation type="submission" date="2016-11" db="EMBL/GenBank/DDBJ databases">
        <title>The macronuclear genome of Stentor coeruleus: a giant cell with tiny introns.</title>
        <authorList>
            <person name="Slabodnick M."/>
            <person name="Ruby J.G."/>
            <person name="Reiff S.B."/>
            <person name="Swart E.C."/>
            <person name="Gosai S."/>
            <person name="Prabakaran S."/>
            <person name="Witkowska E."/>
            <person name="Larue G.E."/>
            <person name="Fisher S."/>
            <person name="Freeman R.M."/>
            <person name="Gunawardena J."/>
            <person name="Chu W."/>
            <person name="Stover N.A."/>
            <person name="Gregory B.D."/>
            <person name="Nowacki M."/>
            <person name="Derisi J."/>
            <person name="Roy S.W."/>
            <person name="Marshall W.F."/>
            <person name="Sood P."/>
        </authorList>
    </citation>
    <scope>NUCLEOTIDE SEQUENCE [LARGE SCALE GENOMIC DNA]</scope>
    <source>
        <strain evidence="2">WM001</strain>
    </source>
</reference>
<sequence>MGQETSKYNIQGGIHVHLDNFSTTFGEEVNGTIYIHLEKEIGPSTLLFEFKGKEISSWSESRSNYGSRRHKSKVVHYKETKNIFSFEKEIHRFEDRISIGNFSVPFTFKLPSSGPGSLNYNYYDTNGIIQYKIVAKLLGSAGENYKGWAKIDLSEPSVIPNKDESSSSEGRISSWCCVDKGNCKINVTHPESIFTRTSRPRFTIDVDATNSKIDITEVYAKLVGILSLKANDNRDLIAKDIVRETNTIRIPAGGVMNGIVIDLDLNKQDDSTRELFTSKGKLVECVFHVEIGTDLDGWFTCCGNNPNINYAVSVIPEKINMNKPPKPPNGWNPNIFEHIYLAYQ</sequence>
<protein>
    <recommendedName>
        <fullName evidence="1">Arrestin-like N-terminal domain-containing protein</fullName>
    </recommendedName>
</protein>
<dbReference type="Gene3D" id="2.60.40.640">
    <property type="match status" value="1"/>
</dbReference>
<dbReference type="PANTHER" id="PTHR11188:SF17">
    <property type="entry name" value="FI21816P1"/>
    <property type="match status" value="1"/>
</dbReference>
<evidence type="ECO:0000313" key="2">
    <source>
        <dbReference type="EMBL" id="OMJ75251.1"/>
    </source>
</evidence>
<dbReference type="GO" id="GO:0015031">
    <property type="term" value="P:protein transport"/>
    <property type="evidence" value="ECO:0007669"/>
    <property type="project" value="TreeGrafter"/>
</dbReference>
<accession>A0A1R2BEQ4</accession>
<comment type="caution">
    <text evidence="2">The sequence shown here is derived from an EMBL/GenBank/DDBJ whole genome shotgun (WGS) entry which is preliminary data.</text>
</comment>
<dbReference type="EMBL" id="MPUH01000701">
    <property type="protein sequence ID" value="OMJ75251.1"/>
    <property type="molecule type" value="Genomic_DNA"/>
</dbReference>
<dbReference type="Proteomes" id="UP000187209">
    <property type="component" value="Unassembled WGS sequence"/>
</dbReference>